<evidence type="ECO:0000313" key="2">
    <source>
        <dbReference type="EnsemblPlants" id="MELO3C028179.2.1"/>
    </source>
</evidence>
<dbReference type="EnsemblPlants" id="MELO3C028179.2.1">
    <property type="protein sequence ID" value="MELO3C028179.2.1"/>
    <property type="gene ID" value="MELO3C028179.2"/>
</dbReference>
<feature type="chain" id="PRO_5039892619" description="Thionin-like protein 2" evidence="1">
    <location>
        <begin position="20"/>
        <end position="86"/>
    </location>
</feature>
<organism evidence="2">
    <name type="scientific">Cucumis melo</name>
    <name type="common">Muskmelon</name>
    <dbReference type="NCBI Taxonomy" id="3656"/>
    <lineage>
        <taxon>Eukaryota</taxon>
        <taxon>Viridiplantae</taxon>
        <taxon>Streptophyta</taxon>
        <taxon>Embryophyta</taxon>
        <taxon>Tracheophyta</taxon>
        <taxon>Spermatophyta</taxon>
        <taxon>Magnoliopsida</taxon>
        <taxon>eudicotyledons</taxon>
        <taxon>Gunneridae</taxon>
        <taxon>Pentapetalae</taxon>
        <taxon>rosids</taxon>
        <taxon>fabids</taxon>
        <taxon>Cucurbitales</taxon>
        <taxon>Cucurbitaceae</taxon>
        <taxon>Benincaseae</taxon>
        <taxon>Cucumis</taxon>
    </lineage>
</organism>
<evidence type="ECO:0000256" key="1">
    <source>
        <dbReference type="SAM" id="SignalP"/>
    </source>
</evidence>
<accession>A0A9I9E3I0</accession>
<proteinExistence type="predicted"/>
<dbReference type="Gramene" id="MELO3C028179.2.1">
    <property type="protein sequence ID" value="MELO3C028179.2.1"/>
    <property type="gene ID" value="MELO3C028179.2"/>
</dbReference>
<name>A0A9I9E3I0_CUCME</name>
<keyword evidence="1" id="KW-0732">Signal</keyword>
<protein>
    <recommendedName>
        <fullName evidence="3">Thionin-like protein 2</fullName>
    </recommendedName>
</protein>
<feature type="signal peptide" evidence="1">
    <location>
        <begin position="1"/>
        <end position="19"/>
    </location>
</feature>
<dbReference type="PANTHER" id="PTHR36312:SF1">
    <property type="entry name" value="OS01G0594500 PROTEIN"/>
    <property type="match status" value="1"/>
</dbReference>
<evidence type="ECO:0008006" key="3">
    <source>
        <dbReference type="Google" id="ProtNLM"/>
    </source>
</evidence>
<dbReference type="InterPro" id="IPR038975">
    <property type="entry name" value="THNL"/>
</dbReference>
<reference evidence="2" key="1">
    <citation type="submission" date="2023-03" db="UniProtKB">
        <authorList>
            <consortium name="EnsemblPlants"/>
        </authorList>
    </citation>
    <scope>IDENTIFICATION</scope>
</reference>
<sequence length="86" mass="9261">MKSVILIFIFCLIAGRSIAVIDTSKCYVKCMAKCAIIPIPIVVGACAPRCMVDCFPTSSPLDSSSYFCKVGCVTSRCTKLTTKEDP</sequence>
<dbReference type="AlphaFoldDB" id="A0A9I9E3I0"/>
<dbReference type="PANTHER" id="PTHR36312">
    <property type="entry name" value="THIONIN-LIKE PROTEIN 1"/>
    <property type="match status" value="1"/>
</dbReference>